<sequence length="69" mass="7681">MPLQVRGAFVREGLAFAEELAARAAVAVDNARRYTHEVIWTEHSTQSPADDPAEMSADALLDQWEDPAW</sequence>
<protein>
    <submittedName>
        <fullName evidence="1">Uncharacterized protein</fullName>
    </submittedName>
</protein>
<dbReference type="EMBL" id="CP134213">
    <property type="protein sequence ID" value="WND16077.1"/>
    <property type="molecule type" value="Genomic_DNA"/>
</dbReference>
<name>A0ABY9U1E4_STRVL</name>
<evidence type="ECO:0000313" key="1">
    <source>
        <dbReference type="EMBL" id="WND16077.1"/>
    </source>
</evidence>
<dbReference type="Proteomes" id="UP001249394">
    <property type="component" value="Chromosome"/>
</dbReference>
<evidence type="ECO:0000313" key="2">
    <source>
        <dbReference type="Proteomes" id="UP001249394"/>
    </source>
</evidence>
<gene>
    <name evidence="1" type="ORF">RI060_01335</name>
</gene>
<reference evidence="1 2" key="1">
    <citation type="submission" date="2023-09" db="EMBL/GenBank/DDBJ databases">
        <title>The genome sequence of Streptomyces anthocyanicus.</title>
        <authorList>
            <person name="Mo P."/>
        </authorList>
    </citation>
    <scope>NUCLEOTIDE SEQUENCE [LARGE SCALE GENOMIC DNA]</scope>
    <source>
        <strain evidence="1 2">JCM 4387</strain>
    </source>
</reference>
<keyword evidence="2" id="KW-1185">Reference proteome</keyword>
<accession>A0ABY9U1E4</accession>
<organism evidence="1 2">
    <name type="scientific">Streptomyces violaceus</name>
    <name type="common">Streptomyces venezuelae</name>
    <dbReference type="NCBI Taxonomy" id="1936"/>
    <lineage>
        <taxon>Bacteria</taxon>
        <taxon>Bacillati</taxon>
        <taxon>Actinomycetota</taxon>
        <taxon>Actinomycetes</taxon>
        <taxon>Kitasatosporales</taxon>
        <taxon>Streptomycetaceae</taxon>
        <taxon>Streptomyces</taxon>
    </lineage>
</organism>
<proteinExistence type="predicted"/>